<evidence type="ECO:0000313" key="1">
    <source>
        <dbReference type="EMBL" id="CDN31836.1"/>
    </source>
</evidence>
<dbReference type="OrthoDB" id="1038579at2"/>
<dbReference type="PATRIC" id="fig|1433126.3.peg.1732"/>
<dbReference type="KEGG" id="rbc:BN938_1756"/>
<sequence length="860" mass="93575">MKEYIAETGGRYTYSDDIVNLQELALGMTALFSECSAFIISGCLSEGGGITPGYVWLGGKVRYFEGAESVALPYYIYEHNNHESVVYANEVNKRGRTCYLCSGTNTVPTVVDAVTGQVPTFIEITADYAPRLIDKFFGRYALLLNTPSSRQRVQKDVQFAGEVVIDKAIKSSKEVAVQNAEGRTAKVKIKDGGEVTLGAYLNELLTAEIIMGTDGSFSFMKGASELAKVDSTGFSCSTIKTTQASISALYLYQTHITNSTDNTDQGSVNINYTGYNQGISRFRNFNIYDGKRCSVPLFSVEGQTRTTTVSGTFKVSSTGACAVIQNNTNGKTEVALTAYLDWRDKDNATIASVGFISNTTHDFTLRNTLGNFVFTPNGYVVIDGELKLKDKDIYSIFVTQTTYTGGMGGKVDKVNGKQLSTEDFTTVYKQKLDSISGSSLDGGGTGFVTAKDVSDALKLKLSANENLRDVADKAVARTNIDVYSKGEGNGRYLQISNKLLELVNLTADEINNLTHEQANALKASKQQAVRDNIDAEKKGTGDLKLAKASNLADLTDKALSRKNISVYSVAEIDAMMGQKLDTGGAYTGAIFTETHKQKLEGIKTGNFAYIDNQGVSQSQTEGYVLVSDVVKELKKFAPRLLDGYNSSDKDAVAANIGVYTKTVADGKFASVEQLFQDYITHLVKSGKTTAQAQQTLRDKLDVLSKTDVSGTYLTKDGKLSDLNIPNADAKKLACRNIGAAYADDYQTKLIDTGWIQMNNSGIATDTRALFIRQIGNIVSIQGIVNTAKRDGGNMGGVVAVIPNQIQPPRYGLRCTHADFNDDHKFNRGAWFKIFGGSRTINIYESGYYNVSTEINFTYFV</sequence>
<dbReference type="AlphaFoldDB" id="A0A060R8K6"/>
<dbReference type="STRING" id="1433126.BN938_1756"/>
<evidence type="ECO:0000313" key="2">
    <source>
        <dbReference type="Proteomes" id="UP000027616"/>
    </source>
</evidence>
<dbReference type="EMBL" id="HG934468">
    <property type="protein sequence ID" value="CDN31836.1"/>
    <property type="molecule type" value="Genomic_DNA"/>
</dbReference>
<gene>
    <name evidence="1" type="ORF">BN938_1756</name>
</gene>
<name>A0A060R8K6_9BACT</name>
<reference evidence="1 2" key="1">
    <citation type="journal article" date="2015" name="Genome Announc.">
        <title>Complete Genome Sequence of the Novel Leech Symbiont Mucinivorans hirudinis M3T.</title>
        <authorList>
            <person name="Nelson M.C."/>
            <person name="Bomar L."/>
            <person name="Graf J."/>
        </authorList>
    </citation>
    <scope>NUCLEOTIDE SEQUENCE [LARGE SCALE GENOMIC DNA]</scope>
    <source>
        <strain evidence="2">M3</strain>
    </source>
</reference>
<dbReference type="eggNOG" id="ENOG5033SM7">
    <property type="taxonomic scope" value="Bacteria"/>
</dbReference>
<keyword evidence="2" id="KW-1185">Reference proteome</keyword>
<accession>A0A060R8K6</accession>
<protein>
    <submittedName>
        <fullName evidence="1">Uncharacterized protein</fullName>
    </submittedName>
</protein>
<dbReference type="Proteomes" id="UP000027616">
    <property type="component" value="Chromosome I"/>
</dbReference>
<proteinExistence type="predicted"/>
<organism evidence="1 2">
    <name type="scientific">Mucinivorans hirudinis</name>
    <dbReference type="NCBI Taxonomy" id="1433126"/>
    <lineage>
        <taxon>Bacteria</taxon>
        <taxon>Pseudomonadati</taxon>
        <taxon>Bacteroidota</taxon>
        <taxon>Bacteroidia</taxon>
        <taxon>Bacteroidales</taxon>
        <taxon>Rikenellaceae</taxon>
        <taxon>Mucinivorans</taxon>
    </lineage>
</organism>
<dbReference type="HOGENOM" id="CLU_332253_0_0_10"/>